<feature type="compositionally biased region" description="Low complexity" evidence="1">
    <location>
        <begin position="19"/>
        <end position="43"/>
    </location>
</feature>
<evidence type="ECO:0000256" key="1">
    <source>
        <dbReference type="SAM" id="MobiDB-lite"/>
    </source>
</evidence>
<organism evidence="2 3">
    <name type="scientific">Stephania yunnanensis</name>
    <dbReference type="NCBI Taxonomy" id="152371"/>
    <lineage>
        <taxon>Eukaryota</taxon>
        <taxon>Viridiplantae</taxon>
        <taxon>Streptophyta</taxon>
        <taxon>Embryophyta</taxon>
        <taxon>Tracheophyta</taxon>
        <taxon>Spermatophyta</taxon>
        <taxon>Magnoliopsida</taxon>
        <taxon>Ranunculales</taxon>
        <taxon>Menispermaceae</taxon>
        <taxon>Menispermoideae</taxon>
        <taxon>Cissampelideae</taxon>
        <taxon>Stephania</taxon>
    </lineage>
</organism>
<dbReference type="AlphaFoldDB" id="A0AAP0ISS0"/>
<evidence type="ECO:0000313" key="3">
    <source>
        <dbReference type="Proteomes" id="UP001420932"/>
    </source>
</evidence>
<proteinExistence type="predicted"/>
<reference evidence="2 3" key="1">
    <citation type="submission" date="2024-01" db="EMBL/GenBank/DDBJ databases">
        <title>Genome assemblies of Stephania.</title>
        <authorList>
            <person name="Yang L."/>
        </authorList>
    </citation>
    <scope>NUCLEOTIDE SEQUENCE [LARGE SCALE GENOMIC DNA]</scope>
    <source>
        <strain evidence="2">YNDBR</strain>
        <tissue evidence="2">Leaf</tissue>
    </source>
</reference>
<protein>
    <submittedName>
        <fullName evidence="2">Uncharacterized protein</fullName>
    </submittedName>
</protein>
<gene>
    <name evidence="2" type="ORF">Syun_018641</name>
</gene>
<dbReference type="Proteomes" id="UP001420932">
    <property type="component" value="Unassembled WGS sequence"/>
</dbReference>
<sequence length="116" mass="11768">MREEKERDGTRRESRRRTAGSLAVAARAAAPAPEDAGPAAVAARSCPCTGGATRVTCDDGGSNEAERQPAVRPATATASNGAARRRTADGDQLADGGGPAAGKRRGRERAGAARGR</sequence>
<comment type="caution">
    <text evidence="2">The sequence shown here is derived from an EMBL/GenBank/DDBJ whole genome shotgun (WGS) entry which is preliminary data.</text>
</comment>
<evidence type="ECO:0000313" key="2">
    <source>
        <dbReference type="EMBL" id="KAK9121024.1"/>
    </source>
</evidence>
<keyword evidence="3" id="KW-1185">Reference proteome</keyword>
<dbReference type="EMBL" id="JBBNAF010000008">
    <property type="protein sequence ID" value="KAK9121024.1"/>
    <property type="molecule type" value="Genomic_DNA"/>
</dbReference>
<feature type="compositionally biased region" description="Basic and acidic residues" evidence="1">
    <location>
        <begin position="1"/>
        <end position="12"/>
    </location>
</feature>
<feature type="region of interest" description="Disordered" evidence="1">
    <location>
        <begin position="57"/>
        <end position="116"/>
    </location>
</feature>
<feature type="region of interest" description="Disordered" evidence="1">
    <location>
        <begin position="1"/>
        <end position="45"/>
    </location>
</feature>
<accession>A0AAP0ISS0</accession>
<name>A0AAP0ISS0_9MAGN</name>